<reference evidence="2 3" key="1">
    <citation type="submission" date="2018-12" db="EMBL/GenBank/DDBJ databases">
        <title>Draft genome sequence of Xylaria grammica IHI A82.</title>
        <authorList>
            <person name="Buettner E."/>
            <person name="Kellner H."/>
        </authorList>
    </citation>
    <scope>NUCLEOTIDE SEQUENCE [LARGE SCALE GENOMIC DNA]</scope>
    <source>
        <strain evidence="2 3">IHI A82</strain>
    </source>
</reference>
<name>A0A439D3E5_9PEZI</name>
<feature type="compositionally biased region" description="Basic residues" evidence="1">
    <location>
        <begin position="146"/>
        <end position="163"/>
    </location>
</feature>
<feature type="compositionally biased region" description="Basic and acidic residues" evidence="1">
    <location>
        <begin position="164"/>
        <end position="182"/>
    </location>
</feature>
<comment type="caution">
    <text evidence="2">The sequence shown here is derived from an EMBL/GenBank/DDBJ whole genome shotgun (WGS) entry which is preliminary data.</text>
</comment>
<gene>
    <name evidence="2" type="ORF">EKO27_g6159</name>
</gene>
<feature type="region of interest" description="Disordered" evidence="1">
    <location>
        <begin position="1"/>
        <end position="196"/>
    </location>
</feature>
<organism evidence="2 3">
    <name type="scientific">Xylaria grammica</name>
    <dbReference type="NCBI Taxonomy" id="363999"/>
    <lineage>
        <taxon>Eukaryota</taxon>
        <taxon>Fungi</taxon>
        <taxon>Dikarya</taxon>
        <taxon>Ascomycota</taxon>
        <taxon>Pezizomycotina</taxon>
        <taxon>Sordariomycetes</taxon>
        <taxon>Xylariomycetidae</taxon>
        <taxon>Xylariales</taxon>
        <taxon>Xylariaceae</taxon>
        <taxon>Xylaria</taxon>
    </lineage>
</organism>
<feature type="compositionally biased region" description="Low complexity" evidence="1">
    <location>
        <begin position="25"/>
        <end position="34"/>
    </location>
</feature>
<feature type="compositionally biased region" description="Low complexity" evidence="1">
    <location>
        <begin position="280"/>
        <end position="290"/>
    </location>
</feature>
<feature type="region of interest" description="Disordered" evidence="1">
    <location>
        <begin position="280"/>
        <end position="309"/>
    </location>
</feature>
<evidence type="ECO:0000313" key="2">
    <source>
        <dbReference type="EMBL" id="RWA08936.1"/>
    </source>
</evidence>
<proteinExistence type="predicted"/>
<sequence length="309" mass="33090">MESQTTLVTGVSPPPPYTERADLPEAQAEAQARMQEMRTWTEHLIARTRGLDRPSPSITDALPLDLQGPHTDEPTAQGSQSSRSSRNAADEGENNDEDEKPAVMTGPSSANVSAPALDRAVPGTTDSVEISSTRCQSLKTGDAGSQKKKKKRRKDKKGKKARGRDRGGSKKGKGEGEAKSDEAQPPSQSTTGPIVRLIEKIKGLLGFASAPTPKQSASAAATTPTPSATATSTSRERRTDQSSSPEHAARMQRTDAWIDSVEHEATTICWIVVHQQETAAEAAPGDGEPGVQFVWGRDGRETEGWYRVP</sequence>
<feature type="compositionally biased region" description="Low complexity" evidence="1">
    <location>
        <begin position="208"/>
        <end position="233"/>
    </location>
</feature>
<keyword evidence="3" id="KW-1185">Reference proteome</keyword>
<dbReference type="AlphaFoldDB" id="A0A439D3E5"/>
<feature type="compositionally biased region" description="Basic and acidic residues" evidence="1">
    <location>
        <begin position="35"/>
        <end position="52"/>
    </location>
</feature>
<feature type="region of interest" description="Disordered" evidence="1">
    <location>
        <begin position="208"/>
        <end position="254"/>
    </location>
</feature>
<evidence type="ECO:0000256" key="1">
    <source>
        <dbReference type="SAM" id="MobiDB-lite"/>
    </source>
</evidence>
<dbReference type="Proteomes" id="UP000286045">
    <property type="component" value="Unassembled WGS sequence"/>
</dbReference>
<accession>A0A439D3E5</accession>
<evidence type="ECO:0000313" key="3">
    <source>
        <dbReference type="Proteomes" id="UP000286045"/>
    </source>
</evidence>
<protein>
    <submittedName>
        <fullName evidence="2">Uncharacterized protein</fullName>
    </submittedName>
</protein>
<feature type="compositionally biased region" description="Basic and acidic residues" evidence="1">
    <location>
        <begin position="297"/>
        <end position="309"/>
    </location>
</feature>
<feature type="compositionally biased region" description="Polar residues" evidence="1">
    <location>
        <begin position="124"/>
        <end position="139"/>
    </location>
</feature>
<feature type="compositionally biased region" description="Acidic residues" evidence="1">
    <location>
        <begin position="90"/>
        <end position="99"/>
    </location>
</feature>
<feature type="compositionally biased region" description="Polar residues" evidence="1">
    <location>
        <begin position="74"/>
        <end position="86"/>
    </location>
</feature>
<dbReference type="EMBL" id="RYZI01000177">
    <property type="protein sequence ID" value="RWA08936.1"/>
    <property type="molecule type" value="Genomic_DNA"/>
</dbReference>